<keyword evidence="2" id="KW-1185">Reference proteome</keyword>
<accession>A0ABD2NIW1</accession>
<dbReference type="AlphaFoldDB" id="A0ABD2NIW1"/>
<protein>
    <submittedName>
        <fullName evidence="1">Uncharacterized protein</fullName>
    </submittedName>
</protein>
<dbReference type="EMBL" id="JABFTP020000103">
    <property type="protein sequence ID" value="KAL3278429.1"/>
    <property type="molecule type" value="Genomic_DNA"/>
</dbReference>
<feature type="non-terminal residue" evidence="1">
    <location>
        <position position="142"/>
    </location>
</feature>
<evidence type="ECO:0000313" key="1">
    <source>
        <dbReference type="EMBL" id="KAL3278429.1"/>
    </source>
</evidence>
<comment type="caution">
    <text evidence="1">The sequence shown here is derived from an EMBL/GenBank/DDBJ whole genome shotgun (WGS) entry which is preliminary data.</text>
</comment>
<sequence length="142" mass="16322">MYSQFLIEHSVEISCIIEHWDPCGLLNRLSLGEYRIADSYSRQSSNHGGTAIIVRKGIDYLKLSQIEELSVENHIEMVTLKIPHENLNILCIYRPPSAVFREASRYTNTSETCIDNIFLNIDCSSYLSRTFDPHLSDHCVQE</sequence>
<dbReference type="SUPFAM" id="SSF56219">
    <property type="entry name" value="DNase I-like"/>
    <property type="match status" value="1"/>
</dbReference>
<evidence type="ECO:0000313" key="2">
    <source>
        <dbReference type="Proteomes" id="UP001516400"/>
    </source>
</evidence>
<dbReference type="Gene3D" id="3.60.10.10">
    <property type="entry name" value="Endonuclease/exonuclease/phosphatase"/>
    <property type="match status" value="1"/>
</dbReference>
<organism evidence="1 2">
    <name type="scientific">Cryptolaemus montrouzieri</name>
    <dbReference type="NCBI Taxonomy" id="559131"/>
    <lineage>
        <taxon>Eukaryota</taxon>
        <taxon>Metazoa</taxon>
        <taxon>Ecdysozoa</taxon>
        <taxon>Arthropoda</taxon>
        <taxon>Hexapoda</taxon>
        <taxon>Insecta</taxon>
        <taxon>Pterygota</taxon>
        <taxon>Neoptera</taxon>
        <taxon>Endopterygota</taxon>
        <taxon>Coleoptera</taxon>
        <taxon>Polyphaga</taxon>
        <taxon>Cucujiformia</taxon>
        <taxon>Coccinelloidea</taxon>
        <taxon>Coccinellidae</taxon>
        <taxon>Scymninae</taxon>
        <taxon>Scymnini</taxon>
        <taxon>Cryptolaemus</taxon>
    </lineage>
</organism>
<gene>
    <name evidence="1" type="ORF">HHI36_013751</name>
</gene>
<proteinExistence type="predicted"/>
<name>A0ABD2NIW1_9CUCU</name>
<dbReference type="Proteomes" id="UP001516400">
    <property type="component" value="Unassembled WGS sequence"/>
</dbReference>
<dbReference type="InterPro" id="IPR036691">
    <property type="entry name" value="Endo/exonu/phosph_ase_sf"/>
</dbReference>
<reference evidence="1 2" key="1">
    <citation type="journal article" date="2021" name="BMC Biol.">
        <title>Horizontally acquired antibacterial genes associated with adaptive radiation of ladybird beetles.</title>
        <authorList>
            <person name="Li H.S."/>
            <person name="Tang X.F."/>
            <person name="Huang Y.H."/>
            <person name="Xu Z.Y."/>
            <person name="Chen M.L."/>
            <person name="Du X.Y."/>
            <person name="Qiu B.Y."/>
            <person name="Chen P.T."/>
            <person name="Zhang W."/>
            <person name="Slipinski A."/>
            <person name="Escalona H.E."/>
            <person name="Waterhouse R.M."/>
            <person name="Zwick A."/>
            <person name="Pang H."/>
        </authorList>
    </citation>
    <scope>NUCLEOTIDE SEQUENCE [LARGE SCALE GENOMIC DNA]</scope>
    <source>
        <strain evidence="1">SYSU2018</strain>
    </source>
</reference>